<dbReference type="EMBL" id="CATQJA010002632">
    <property type="protein sequence ID" value="CAJ0574710.1"/>
    <property type="molecule type" value="Genomic_DNA"/>
</dbReference>
<sequence>MSSSAGQINNLNQVVYPIEALIYAFALPSVVFIQVFTHRFRLMQKNMRVILIVYFICQLLLAITRTVELFCKITTAYNLGAYDQLYVDTLYAYAFVLALLDMLNMIIALERVLAAYIGQNYEKSWNSYPFGLLMCIAALVAALPFYYKALDIDFSLTSVLVSFVITQISLITIAIFVAGSPWLFLYFHPLYKDKLIRLLRRWRAAVDVDQARVRPAIRNKETEEYFTYLSQQWR</sequence>
<feature type="non-terminal residue" evidence="2">
    <location>
        <position position="234"/>
    </location>
</feature>
<feature type="transmembrane region" description="Helical" evidence="1">
    <location>
        <begin position="49"/>
        <end position="70"/>
    </location>
</feature>
<feature type="transmembrane region" description="Helical" evidence="1">
    <location>
        <begin position="90"/>
        <end position="109"/>
    </location>
</feature>
<dbReference type="Proteomes" id="UP001177023">
    <property type="component" value="Unassembled WGS sequence"/>
</dbReference>
<name>A0AA36G1E1_9BILA</name>
<feature type="transmembrane region" description="Helical" evidence="1">
    <location>
        <begin position="20"/>
        <end position="37"/>
    </location>
</feature>
<keyword evidence="1" id="KW-0812">Transmembrane</keyword>
<evidence type="ECO:0000313" key="3">
    <source>
        <dbReference type="Proteomes" id="UP001177023"/>
    </source>
</evidence>
<organism evidence="2 3">
    <name type="scientific">Mesorhabditis spiculigera</name>
    <dbReference type="NCBI Taxonomy" id="96644"/>
    <lineage>
        <taxon>Eukaryota</taxon>
        <taxon>Metazoa</taxon>
        <taxon>Ecdysozoa</taxon>
        <taxon>Nematoda</taxon>
        <taxon>Chromadorea</taxon>
        <taxon>Rhabditida</taxon>
        <taxon>Rhabditina</taxon>
        <taxon>Rhabditomorpha</taxon>
        <taxon>Rhabditoidea</taxon>
        <taxon>Rhabditidae</taxon>
        <taxon>Mesorhabditinae</taxon>
        <taxon>Mesorhabditis</taxon>
    </lineage>
</organism>
<comment type="caution">
    <text evidence="2">The sequence shown here is derived from an EMBL/GenBank/DDBJ whole genome shotgun (WGS) entry which is preliminary data.</text>
</comment>
<feature type="transmembrane region" description="Helical" evidence="1">
    <location>
        <begin position="159"/>
        <end position="187"/>
    </location>
</feature>
<dbReference type="AlphaFoldDB" id="A0AA36G1E1"/>
<evidence type="ECO:0000313" key="2">
    <source>
        <dbReference type="EMBL" id="CAJ0574710.1"/>
    </source>
</evidence>
<gene>
    <name evidence="2" type="ORF">MSPICULIGERA_LOCUS13038</name>
</gene>
<keyword evidence="1" id="KW-0472">Membrane</keyword>
<reference evidence="2" key="1">
    <citation type="submission" date="2023-06" db="EMBL/GenBank/DDBJ databases">
        <authorList>
            <person name="Delattre M."/>
        </authorList>
    </citation>
    <scope>NUCLEOTIDE SEQUENCE</scope>
    <source>
        <strain evidence="2">AF72</strain>
    </source>
</reference>
<proteinExistence type="predicted"/>
<keyword evidence="1" id="KW-1133">Transmembrane helix</keyword>
<accession>A0AA36G1E1</accession>
<feature type="transmembrane region" description="Helical" evidence="1">
    <location>
        <begin position="130"/>
        <end position="147"/>
    </location>
</feature>
<evidence type="ECO:0000256" key="1">
    <source>
        <dbReference type="SAM" id="Phobius"/>
    </source>
</evidence>
<protein>
    <submittedName>
        <fullName evidence="2">Uncharacterized protein</fullName>
    </submittedName>
</protein>
<keyword evidence="3" id="KW-1185">Reference proteome</keyword>